<feature type="transmembrane region" description="Helical" evidence="2">
    <location>
        <begin position="314"/>
        <end position="335"/>
    </location>
</feature>
<evidence type="ECO:0008006" key="5">
    <source>
        <dbReference type="Google" id="ProtNLM"/>
    </source>
</evidence>
<evidence type="ECO:0000313" key="4">
    <source>
        <dbReference type="Proteomes" id="UP001597097"/>
    </source>
</evidence>
<dbReference type="RefSeq" id="WP_219532015.1">
    <property type="nucleotide sequence ID" value="NZ_JAHKRM010000013.1"/>
</dbReference>
<proteinExistence type="predicted"/>
<dbReference type="EMBL" id="JBHUCM010000047">
    <property type="protein sequence ID" value="MFD1545413.1"/>
    <property type="molecule type" value="Genomic_DNA"/>
</dbReference>
<feature type="compositionally biased region" description="Low complexity" evidence="1">
    <location>
        <begin position="470"/>
        <end position="489"/>
    </location>
</feature>
<reference evidence="4" key="1">
    <citation type="journal article" date="2019" name="Int. J. Syst. Evol. Microbiol.">
        <title>The Global Catalogue of Microorganisms (GCM) 10K type strain sequencing project: providing services to taxonomists for standard genome sequencing and annotation.</title>
        <authorList>
            <consortium name="The Broad Institute Genomics Platform"/>
            <consortium name="The Broad Institute Genome Sequencing Center for Infectious Disease"/>
            <person name="Wu L."/>
            <person name="Ma J."/>
        </authorList>
    </citation>
    <scope>NUCLEOTIDE SEQUENCE [LARGE SCALE GENOMIC DNA]</scope>
    <source>
        <strain evidence="4">CGMCC 1.15399</strain>
    </source>
</reference>
<protein>
    <recommendedName>
        <fullName evidence="5">MFS transporter</fullName>
    </recommendedName>
</protein>
<feature type="transmembrane region" description="Helical" evidence="2">
    <location>
        <begin position="184"/>
        <end position="202"/>
    </location>
</feature>
<feature type="transmembrane region" description="Helical" evidence="2">
    <location>
        <begin position="438"/>
        <end position="459"/>
    </location>
</feature>
<feature type="transmembrane region" description="Helical" evidence="2">
    <location>
        <begin position="246"/>
        <end position="266"/>
    </location>
</feature>
<keyword evidence="4" id="KW-1185">Reference proteome</keyword>
<keyword evidence="2" id="KW-1133">Transmembrane helix</keyword>
<evidence type="ECO:0000313" key="3">
    <source>
        <dbReference type="EMBL" id="MFD1545413.1"/>
    </source>
</evidence>
<feature type="transmembrane region" description="Helical" evidence="2">
    <location>
        <begin position="151"/>
        <end position="172"/>
    </location>
</feature>
<feature type="transmembrane region" description="Helical" evidence="2">
    <location>
        <begin position="340"/>
        <end position="360"/>
    </location>
</feature>
<name>A0ABW4GSU9_9ACTN</name>
<sequence length="616" mass="62033">MAVPPIQRSPNAPSAGPSAGVRLPWLLDSVLGLLIIVALPLAIIAIPNTVSVVSGLLPDGFDKLALMRAHGLALPAMILTVPLAAVALRHVKVAHMLLGGLAVLALADAAGGFAGSTFLVAVLRVLHGVGAGLLIPATLVAAWERPMALRAIWTGMLAVSLLTAQALALWPLDDVDDWRVTLQPYPLLTGIALALAAVYFVVWLLQGQPPMPTPRAGESSRLLLASVPAVGIAVVAISTASEEWGAGLVILLAVLAIVALLVMAYFGSREGRTLAYVMVAVGIVLLPSLAQVTYVEMRGLGGPGLLGGPGTTGLWIPFLVAGLLALAAAVGVRLFAGSRWLVPLGLLAMVVGLSSVRVVVPAADGLVLVIPFTLLAAGAAVALTSALGQVGIGAALFGLALCFPGVLAGYLLATGVQLKMLRGVTVAQQLVDRFVGTLHLWSLIGGFLVVAVIVLAELLTRRAAPVVEASSADGESASSSEDLASSPGAEVAGEGSDAEAESWASGGDGSDRRRRHSGVDAVEVPVQPGAGDEDRPTGAIPRVSVSDPVSDFSGHGAAAARGERASGAGDARKGASRAADGAAGGDAAGMEGAAEDTGPVPPVPPQAQSPEDTTSP</sequence>
<feature type="transmembrane region" description="Helical" evidence="2">
    <location>
        <begin position="25"/>
        <end position="46"/>
    </location>
</feature>
<feature type="transmembrane region" description="Helical" evidence="2">
    <location>
        <begin position="222"/>
        <end position="240"/>
    </location>
</feature>
<feature type="transmembrane region" description="Helical" evidence="2">
    <location>
        <begin position="95"/>
        <end position="119"/>
    </location>
</feature>
<feature type="transmembrane region" description="Helical" evidence="2">
    <location>
        <begin position="366"/>
        <end position="387"/>
    </location>
</feature>
<feature type="compositionally biased region" description="Low complexity" evidence="1">
    <location>
        <begin position="554"/>
        <end position="569"/>
    </location>
</feature>
<keyword evidence="2" id="KW-0812">Transmembrane</keyword>
<evidence type="ECO:0000256" key="1">
    <source>
        <dbReference type="SAM" id="MobiDB-lite"/>
    </source>
</evidence>
<feature type="transmembrane region" description="Helical" evidence="2">
    <location>
        <begin position="273"/>
        <end position="294"/>
    </location>
</feature>
<evidence type="ECO:0000256" key="2">
    <source>
        <dbReference type="SAM" id="Phobius"/>
    </source>
</evidence>
<organism evidence="3 4">
    <name type="scientific">Nonomuraea guangzhouensis</name>
    <dbReference type="NCBI Taxonomy" id="1291555"/>
    <lineage>
        <taxon>Bacteria</taxon>
        <taxon>Bacillati</taxon>
        <taxon>Actinomycetota</taxon>
        <taxon>Actinomycetes</taxon>
        <taxon>Streptosporangiales</taxon>
        <taxon>Streptosporangiaceae</taxon>
        <taxon>Nonomuraea</taxon>
    </lineage>
</organism>
<feature type="transmembrane region" description="Helical" evidence="2">
    <location>
        <begin position="125"/>
        <end position="144"/>
    </location>
</feature>
<accession>A0ABW4GSU9</accession>
<feature type="transmembrane region" description="Helical" evidence="2">
    <location>
        <begin position="66"/>
        <end position="88"/>
    </location>
</feature>
<dbReference type="Proteomes" id="UP001597097">
    <property type="component" value="Unassembled WGS sequence"/>
</dbReference>
<keyword evidence="2" id="KW-0472">Membrane</keyword>
<feature type="transmembrane region" description="Helical" evidence="2">
    <location>
        <begin position="394"/>
        <end position="418"/>
    </location>
</feature>
<gene>
    <name evidence="3" type="ORF">ACFSJ0_50820</name>
</gene>
<feature type="region of interest" description="Disordered" evidence="1">
    <location>
        <begin position="470"/>
        <end position="616"/>
    </location>
</feature>
<comment type="caution">
    <text evidence="3">The sequence shown here is derived from an EMBL/GenBank/DDBJ whole genome shotgun (WGS) entry which is preliminary data.</text>
</comment>